<dbReference type="EMBL" id="CP000107">
    <property type="protein sequence ID" value="AAZ68780.1"/>
    <property type="molecule type" value="Genomic_DNA"/>
</dbReference>
<sequence length="121" mass="13655">MYRDIFCIIVAVAVVLVILILLCIIGYMISCIKSLGNQIDKMKTELSQCRKEDTEMMEEVLTLYDEVYDMRNDLAYHPYFGNVKNGKKLGNEVGDTTLQQGSCTLDSTNVKGLGDKCEKDK</sequence>
<gene>
    <name evidence="1" type="ordered locus">Ecaj_0748</name>
</gene>
<evidence type="ECO:0000313" key="1">
    <source>
        <dbReference type="EMBL" id="AAZ68780.1"/>
    </source>
</evidence>
<reference evidence="2" key="1">
    <citation type="journal article" date="2006" name="J. Bacteriol.">
        <title>The genome of the obligately intracellular bacterium Ehrlichia canis reveals themes of complex membrane structure and immune evasion strategies.</title>
        <authorList>
            <person name="Mavromatis K."/>
            <person name="Doyle C.K."/>
            <person name="Lykidis A."/>
            <person name="Ivanova N."/>
            <person name="Francino M.P."/>
            <person name="Chain P."/>
            <person name="Shin M."/>
            <person name="Malfatti S."/>
            <person name="Larimer F."/>
            <person name="Copeland A."/>
            <person name="Detter J.C."/>
            <person name="Land M."/>
            <person name="Richardson P.M."/>
            <person name="Yu X.J."/>
            <person name="Walker D.H."/>
            <person name="McBride J.W."/>
            <person name="Kyrpides N.C."/>
        </authorList>
    </citation>
    <scope>NUCLEOTIDE SEQUENCE [LARGE SCALE GENOMIC DNA]</scope>
    <source>
        <strain evidence="2">Jake</strain>
    </source>
</reference>
<proteinExistence type="predicted"/>
<dbReference type="Proteomes" id="UP000000435">
    <property type="component" value="Chromosome"/>
</dbReference>
<organism evidence="1 2">
    <name type="scientific">Ehrlichia canis (strain Jake)</name>
    <dbReference type="NCBI Taxonomy" id="269484"/>
    <lineage>
        <taxon>Bacteria</taxon>
        <taxon>Pseudomonadati</taxon>
        <taxon>Pseudomonadota</taxon>
        <taxon>Alphaproteobacteria</taxon>
        <taxon>Rickettsiales</taxon>
        <taxon>Anaplasmataceae</taxon>
        <taxon>Ehrlichia</taxon>
    </lineage>
</organism>
<keyword evidence="2" id="KW-1185">Reference proteome</keyword>
<protein>
    <submittedName>
        <fullName evidence="1">Uncharacterized protein</fullName>
    </submittedName>
</protein>
<accession>A0ACA6AWG3</accession>
<name>A0ACA6AWG3_EHRCJ</name>
<evidence type="ECO:0000313" key="2">
    <source>
        <dbReference type="Proteomes" id="UP000000435"/>
    </source>
</evidence>